<dbReference type="AlphaFoldDB" id="X1ITM6"/>
<dbReference type="Gene3D" id="1.10.1370.20">
    <property type="entry name" value="Oligoendopeptidase f, C-terminal domain"/>
    <property type="match status" value="1"/>
</dbReference>
<comment type="caution">
    <text evidence="9">The sequence shown here is derived from an EMBL/GenBank/DDBJ whole genome shotgun (WGS) entry which is preliminary data.</text>
</comment>
<keyword evidence="2" id="KW-0645">Protease</keyword>
<keyword evidence="6" id="KW-0482">Metalloprotease</keyword>
<evidence type="ECO:0000256" key="4">
    <source>
        <dbReference type="ARBA" id="ARBA00022801"/>
    </source>
</evidence>
<dbReference type="GO" id="GO:0006508">
    <property type="term" value="P:proteolysis"/>
    <property type="evidence" value="ECO:0007669"/>
    <property type="project" value="UniProtKB-KW"/>
</dbReference>
<dbReference type="GO" id="GO:0004222">
    <property type="term" value="F:metalloendopeptidase activity"/>
    <property type="evidence" value="ECO:0007669"/>
    <property type="project" value="InterPro"/>
</dbReference>
<dbReference type="Pfam" id="PF01432">
    <property type="entry name" value="Peptidase_M3"/>
    <property type="match status" value="1"/>
</dbReference>
<keyword evidence="3" id="KW-0479">Metal-binding</keyword>
<sequence>TQDYKNIYIEEMEKMFGNSVSNIKEDYDIYCFVVSHFIHVPFYVYAYNMANLLVIALYQMYLEEKDEFKPKFVKLLSVGTSLTPEQMLAEIGVDLNDPTFWQKGINYLTSQIDKLEELIN</sequence>
<evidence type="ECO:0000256" key="5">
    <source>
        <dbReference type="ARBA" id="ARBA00022833"/>
    </source>
</evidence>
<accession>X1ITM6</accession>
<evidence type="ECO:0000256" key="2">
    <source>
        <dbReference type="ARBA" id="ARBA00022670"/>
    </source>
</evidence>
<evidence type="ECO:0000256" key="1">
    <source>
        <dbReference type="ARBA" id="ARBA00001947"/>
    </source>
</evidence>
<keyword evidence="5" id="KW-0862">Zinc</keyword>
<feature type="non-terminal residue" evidence="9">
    <location>
        <position position="1"/>
    </location>
</feature>
<feature type="domain" description="Peptidase M3A/M3B catalytic" evidence="8">
    <location>
        <begin position="4"/>
        <end position="105"/>
    </location>
</feature>
<dbReference type="EMBL" id="BARU01038474">
    <property type="protein sequence ID" value="GAH85057.1"/>
    <property type="molecule type" value="Genomic_DNA"/>
</dbReference>
<keyword evidence="7" id="KW-1133">Transmembrane helix</keyword>
<evidence type="ECO:0000259" key="8">
    <source>
        <dbReference type="Pfam" id="PF01432"/>
    </source>
</evidence>
<reference evidence="9" key="1">
    <citation type="journal article" date="2014" name="Front. Microbiol.">
        <title>High frequency of phylogenetically diverse reductive dehalogenase-homologous genes in deep subseafloor sedimentary metagenomes.</title>
        <authorList>
            <person name="Kawai M."/>
            <person name="Futagami T."/>
            <person name="Toyoda A."/>
            <person name="Takaki Y."/>
            <person name="Nishi S."/>
            <person name="Hori S."/>
            <person name="Arai W."/>
            <person name="Tsubouchi T."/>
            <person name="Morono Y."/>
            <person name="Uchiyama I."/>
            <person name="Ito T."/>
            <person name="Fujiyama A."/>
            <person name="Inagaki F."/>
            <person name="Takami H."/>
        </authorList>
    </citation>
    <scope>NUCLEOTIDE SEQUENCE</scope>
    <source>
        <strain evidence="9">Expedition CK06-06</strain>
    </source>
</reference>
<dbReference type="SUPFAM" id="SSF55486">
    <property type="entry name" value="Metalloproteases ('zincins'), catalytic domain"/>
    <property type="match status" value="1"/>
</dbReference>
<name>X1ITM6_9ZZZZ</name>
<protein>
    <recommendedName>
        <fullName evidence="8">Peptidase M3A/M3B catalytic domain-containing protein</fullName>
    </recommendedName>
</protein>
<evidence type="ECO:0000256" key="7">
    <source>
        <dbReference type="SAM" id="Phobius"/>
    </source>
</evidence>
<proteinExistence type="predicted"/>
<gene>
    <name evidence="9" type="ORF">S03H2_59799</name>
</gene>
<organism evidence="9">
    <name type="scientific">marine sediment metagenome</name>
    <dbReference type="NCBI Taxonomy" id="412755"/>
    <lineage>
        <taxon>unclassified sequences</taxon>
        <taxon>metagenomes</taxon>
        <taxon>ecological metagenomes</taxon>
    </lineage>
</organism>
<evidence type="ECO:0000313" key="9">
    <source>
        <dbReference type="EMBL" id="GAH85057.1"/>
    </source>
</evidence>
<feature type="transmembrane region" description="Helical" evidence="7">
    <location>
        <begin position="42"/>
        <end position="62"/>
    </location>
</feature>
<dbReference type="InterPro" id="IPR042088">
    <property type="entry name" value="OligoPept_F_C"/>
</dbReference>
<dbReference type="GO" id="GO:0046872">
    <property type="term" value="F:metal ion binding"/>
    <property type="evidence" value="ECO:0007669"/>
    <property type="project" value="UniProtKB-KW"/>
</dbReference>
<keyword evidence="7" id="KW-0472">Membrane</keyword>
<evidence type="ECO:0000256" key="3">
    <source>
        <dbReference type="ARBA" id="ARBA00022723"/>
    </source>
</evidence>
<evidence type="ECO:0000256" key="6">
    <source>
        <dbReference type="ARBA" id="ARBA00023049"/>
    </source>
</evidence>
<dbReference type="InterPro" id="IPR001567">
    <property type="entry name" value="Pept_M3A_M3B_dom"/>
</dbReference>
<keyword evidence="4" id="KW-0378">Hydrolase</keyword>
<keyword evidence="7" id="KW-0812">Transmembrane</keyword>
<comment type="cofactor">
    <cofactor evidence="1">
        <name>Zn(2+)</name>
        <dbReference type="ChEBI" id="CHEBI:29105"/>
    </cofactor>
</comment>